<proteinExistence type="predicted"/>
<evidence type="ECO:0000313" key="2">
    <source>
        <dbReference type="Proteomes" id="UP001530293"/>
    </source>
</evidence>
<name>A0ABD3LXU9_9STRA</name>
<keyword evidence="2" id="KW-1185">Reference proteome</keyword>
<gene>
    <name evidence="1" type="ORF">ACHAWU_009952</name>
</gene>
<dbReference type="AlphaFoldDB" id="A0ABD3LXU9"/>
<protein>
    <recommendedName>
        <fullName evidence="3">Leucine-rich repeat domain, L domain-containing protein</fullName>
    </recommendedName>
</protein>
<reference evidence="1 2" key="1">
    <citation type="submission" date="2024-10" db="EMBL/GenBank/DDBJ databases">
        <title>Updated reference genomes for cyclostephanoid diatoms.</title>
        <authorList>
            <person name="Roberts W.R."/>
            <person name="Alverson A.J."/>
        </authorList>
    </citation>
    <scope>NUCLEOTIDE SEQUENCE [LARGE SCALE GENOMIC DNA]</scope>
    <source>
        <strain evidence="1 2">AJA232-27</strain>
    </source>
</reference>
<dbReference type="InterPro" id="IPR026906">
    <property type="entry name" value="LRR_5"/>
</dbReference>
<comment type="caution">
    <text evidence="1">The sequence shown here is derived from an EMBL/GenBank/DDBJ whole genome shotgun (WGS) entry which is preliminary data.</text>
</comment>
<dbReference type="EMBL" id="JALLBG020000303">
    <property type="protein sequence ID" value="KAL3756558.1"/>
    <property type="molecule type" value="Genomic_DNA"/>
</dbReference>
<accession>A0ABD3LXU9</accession>
<sequence>MADSVSERTMEHVYLYCGHIIGSYLQRMKRATHIQIHPSVNEILKFTFMDCTALKRIDIPSSVKVIGNDAFRGCKQLVHVELNEGLEHIGKNAFRNCISLERIHLPGTLKMIGEKSFSGCVKLTEVTLSEGLRNISNDAFCRCLSLKRITIPSTVYSIHKRAFSKCPKLVAVKFSEEIEALVCYPREMQRNWWNEGVPKHALRVYCLLAGSNIPKRLAKLRVEKWRIQIETMIKRLPSIPSKDLESYHESIVSKLAVYERLQKIVPLLELAIWKSKLVEEFPTNDAILSDKAIRLHHRINCGASVIIPNVVSFLLMDRLPRKSVL</sequence>
<dbReference type="InterPro" id="IPR053139">
    <property type="entry name" value="Surface_bspA-like"/>
</dbReference>
<dbReference type="Gene3D" id="3.80.10.10">
    <property type="entry name" value="Ribonuclease Inhibitor"/>
    <property type="match status" value="1"/>
</dbReference>
<dbReference type="PANTHER" id="PTHR45661:SF3">
    <property type="entry name" value="IG-LIKE DOMAIN-CONTAINING PROTEIN"/>
    <property type="match status" value="1"/>
</dbReference>
<dbReference type="InterPro" id="IPR032675">
    <property type="entry name" value="LRR_dom_sf"/>
</dbReference>
<dbReference type="SUPFAM" id="SSF52058">
    <property type="entry name" value="L domain-like"/>
    <property type="match status" value="1"/>
</dbReference>
<dbReference type="PANTHER" id="PTHR45661">
    <property type="entry name" value="SURFACE ANTIGEN"/>
    <property type="match status" value="1"/>
</dbReference>
<evidence type="ECO:0000313" key="1">
    <source>
        <dbReference type="EMBL" id="KAL3756558.1"/>
    </source>
</evidence>
<dbReference type="Pfam" id="PF13306">
    <property type="entry name" value="LRR_5"/>
    <property type="match status" value="1"/>
</dbReference>
<evidence type="ECO:0008006" key="3">
    <source>
        <dbReference type="Google" id="ProtNLM"/>
    </source>
</evidence>
<organism evidence="1 2">
    <name type="scientific">Discostella pseudostelligera</name>
    <dbReference type="NCBI Taxonomy" id="259834"/>
    <lineage>
        <taxon>Eukaryota</taxon>
        <taxon>Sar</taxon>
        <taxon>Stramenopiles</taxon>
        <taxon>Ochrophyta</taxon>
        <taxon>Bacillariophyta</taxon>
        <taxon>Coscinodiscophyceae</taxon>
        <taxon>Thalassiosirophycidae</taxon>
        <taxon>Stephanodiscales</taxon>
        <taxon>Stephanodiscaceae</taxon>
        <taxon>Discostella</taxon>
    </lineage>
</organism>
<dbReference type="Proteomes" id="UP001530293">
    <property type="component" value="Unassembled WGS sequence"/>
</dbReference>